<protein>
    <submittedName>
        <fullName evidence="9">TonB-dependent receptor</fullName>
    </submittedName>
</protein>
<dbReference type="Pfam" id="PF07715">
    <property type="entry name" value="Plug"/>
    <property type="match status" value="1"/>
</dbReference>
<dbReference type="GO" id="GO:0009279">
    <property type="term" value="C:cell outer membrane"/>
    <property type="evidence" value="ECO:0007669"/>
    <property type="project" value="UniProtKB-SubCell"/>
</dbReference>
<evidence type="ECO:0000256" key="3">
    <source>
        <dbReference type="ARBA" id="ARBA00022452"/>
    </source>
</evidence>
<proteinExistence type="inferred from homology"/>
<dbReference type="RefSeq" id="WP_130141741.1">
    <property type="nucleotide sequence ID" value="NZ_SGIT01000002.1"/>
</dbReference>
<comment type="subcellular location">
    <subcellularLocation>
        <location evidence="1 7">Cell outer membrane</location>
        <topology evidence="1 7">Multi-pass membrane protein</topology>
    </subcellularLocation>
</comment>
<dbReference type="FunFam" id="2.170.130.10:FF:000003">
    <property type="entry name" value="SusC/RagA family TonB-linked outer membrane protein"/>
    <property type="match status" value="1"/>
</dbReference>
<dbReference type="InterPro" id="IPR012910">
    <property type="entry name" value="Plug_dom"/>
</dbReference>
<dbReference type="AlphaFoldDB" id="A0A4Q6XQX0"/>
<evidence type="ECO:0000256" key="7">
    <source>
        <dbReference type="PROSITE-ProRule" id="PRU01360"/>
    </source>
</evidence>
<dbReference type="PROSITE" id="PS52016">
    <property type="entry name" value="TONB_DEPENDENT_REC_3"/>
    <property type="match status" value="1"/>
</dbReference>
<comment type="similarity">
    <text evidence="7">Belongs to the TonB-dependent receptor family.</text>
</comment>
<dbReference type="InterPro" id="IPR037066">
    <property type="entry name" value="Plug_dom_sf"/>
</dbReference>
<sequence>MITNFKRYSHIKWHRIVAILLLTFVQNLYGQQYKSISGFVKNEKGEPMVAATVLIKDTNKSTSTDQRGVFTLQYELSGSPGILSVTFAGYKPVELRIGDQSFFNIEMLPVTEGLEEVVVIGYGTEKKVNLTGAVSSVSERDIENRPITQASQALAGLATGVTVSQGAGRPGNDGASIRVRGIGTFSGAGNDPLVLIDGLAASINDIDPNNIKSISVLKDAASASIYGTRAANGVILVETKKGSSGRLKVNYNNTLGVQKVTELPDFMRSVNYAELFNEANVNMGRALSYTDEEIEKFRSGIDSDNYPDVPHLKNLLTSGSGFQTNHNLGFSGGSDKSTYLFSLGYLNQDGIVAKNNYQRYNFMLNFTGDILDNLKLNVNINGNTATTKEPKHFDGDMMHMIGFAVRQGPIYAGRKSDGTYGYQDNYSPEAWMASESFINRANKFFLGGAELAWEIVPGLTWSGKAGYNYSNYTDNSFTSDFVFDENKKVGPNNLNVSSGDNSLITLQSLLTLDKRFGTHTLNLLGGYSEERNRSDWMSAFRDNFPSNLLHELNAGAASNMQSSGSGAEWALRSFFGRAKYNIDDRYLFEANARYDGTSRFPAAGRWGFFPSISGAWRISEEQFFKENIRGIDNLKIRASWGKLGNQNIGNYPYQNVLSLGYGYPIGDVLAPGARLVNLANDGITWETTTVTDVGLDMSILNGKLDFVIDYFDKYTDDILYNLTVSSVLGLTPSEVNAAAVRNRGFEFMAQYNTQIGKVGMSISPNFSYTHNRIEKLTGGLQQDIGKGLFVGSSIGAIYGYRADGLFINDDDIAKYPGQPYSTEPGFVRYADISGPDGVPDGIVDPTYDREIIGNTAPRYSYGATVNLDYKGFDFSILLHGLAGFYRQMGAYQAFAFYNGGQIQKWQADNRWSPENPDPNAEYIKLTSLNMGSGTIMTSTFWNRNASFIRLKNLQFGYSFPEELTRKMNVSKLRVFFSGQNLFSVNSFYKGWDPEMNQGTGDNTPFYPITAVYTLGLNINF</sequence>
<dbReference type="SUPFAM" id="SSF56935">
    <property type="entry name" value="Porins"/>
    <property type="match status" value="1"/>
</dbReference>
<evidence type="ECO:0000259" key="8">
    <source>
        <dbReference type="Pfam" id="PF07715"/>
    </source>
</evidence>
<organism evidence="9 10">
    <name type="scientific">Sphingobacterium corticibacterium</name>
    <dbReference type="NCBI Taxonomy" id="2484746"/>
    <lineage>
        <taxon>Bacteria</taxon>
        <taxon>Pseudomonadati</taxon>
        <taxon>Bacteroidota</taxon>
        <taxon>Sphingobacteriia</taxon>
        <taxon>Sphingobacteriales</taxon>
        <taxon>Sphingobacteriaceae</taxon>
        <taxon>Sphingobacterium</taxon>
    </lineage>
</organism>
<evidence type="ECO:0000313" key="10">
    <source>
        <dbReference type="Proteomes" id="UP000292855"/>
    </source>
</evidence>
<dbReference type="Gene3D" id="2.40.170.20">
    <property type="entry name" value="TonB-dependent receptor, beta-barrel domain"/>
    <property type="match status" value="1"/>
</dbReference>
<dbReference type="Pfam" id="PF13715">
    <property type="entry name" value="CarbopepD_reg_2"/>
    <property type="match status" value="1"/>
</dbReference>
<keyword evidence="3 7" id="KW-1134">Transmembrane beta strand</keyword>
<evidence type="ECO:0000256" key="1">
    <source>
        <dbReference type="ARBA" id="ARBA00004571"/>
    </source>
</evidence>
<evidence type="ECO:0000256" key="6">
    <source>
        <dbReference type="ARBA" id="ARBA00023237"/>
    </source>
</evidence>
<keyword evidence="2 7" id="KW-0813">Transport</keyword>
<dbReference type="EMBL" id="SGIT01000002">
    <property type="protein sequence ID" value="RZF59824.1"/>
    <property type="molecule type" value="Genomic_DNA"/>
</dbReference>
<keyword evidence="6 7" id="KW-0998">Cell outer membrane</keyword>
<keyword evidence="10" id="KW-1185">Reference proteome</keyword>
<dbReference type="Gene3D" id="2.170.130.10">
    <property type="entry name" value="TonB-dependent receptor, plug domain"/>
    <property type="match status" value="1"/>
</dbReference>
<dbReference type="NCBIfam" id="TIGR04057">
    <property type="entry name" value="SusC_RagA_signa"/>
    <property type="match status" value="1"/>
</dbReference>
<evidence type="ECO:0000256" key="4">
    <source>
        <dbReference type="ARBA" id="ARBA00022692"/>
    </source>
</evidence>
<reference evidence="9 10" key="1">
    <citation type="submission" date="2019-02" db="EMBL/GenBank/DDBJ databases">
        <authorList>
            <person name="Li Y."/>
        </authorList>
    </citation>
    <scope>NUCLEOTIDE SEQUENCE [LARGE SCALE GENOMIC DNA]</scope>
    <source>
        <strain evidence="9 10">30C10-4-7</strain>
    </source>
</reference>
<evidence type="ECO:0000313" key="9">
    <source>
        <dbReference type="EMBL" id="RZF59824.1"/>
    </source>
</evidence>
<dbReference type="Proteomes" id="UP000292855">
    <property type="component" value="Unassembled WGS sequence"/>
</dbReference>
<dbReference type="InterPro" id="IPR023996">
    <property type="entry name" value="TonB-dep_OMP_SusC/RagA"/>
</dbReference>
<keyword evidence="5 7" id="KW-0472">Membrane</keyword>
<gene>
    <name evidence="9" type="ORF">EWE74_11820</name>
</gene>
<feature type="domain" description="TonB-dependent receptor plug" evidence="8">
    <location>
        <begin position="127"/>
        <end position="234"/>
    </location>
</feature>
<name>A0A4Q6XQX0_9SPHI</name>
<comment type="caution">
    <text evidence="9">The sequence shown here is derived from an EMBL/GenBank/DDBJ whole genome shotgun (WGS) entry which is preliminary data.</text>
</comment>
<dbReference type="NCBIfam" id="TIGR04056">
    <property type="entry name" value="OMP_RagA_SusC"/>
    <property type="match status" value="1"/>
</dbReference>
<dbReference type="Gene3D" id="2.60.40.1120">
    <property type="entry name" value="Carboxypeptidase-like, regulatory domain"/>
    <property type="match status" value="1"/>
</dbReference>
<keyword evidence="9" id="KW-0675">Receptor</keyword>
<evidence type="ECO:0000256" key="5">
    <source>
        <dbReference type="ARBA" id="ARBA00023136"/>
    </source>
</evidence>
<dbReference type="OrthoDB" id="600887at2"/>
<keyword evidence="4 7" id="KW-0812">Transmembrane</keyword>
<accession>A0A4Q6XQX0</accession>
<dbReference type="InterPro" id="IPR008969">
    <property type="entry name" value="CarboxyPept-like_regulatory"/>
</dbReference>
<dbReference type="SUPFAM" id="SSF49464">
    <property type="entry name" value="Carboxypeptidase regulatory domain-like"/>
    <property type="match status" value="1"/>
</dbReference>
<dbReference type="InterPro" id="IPR039426">
    <property type="entry name" value="TonB-dep_rcpt-like"/>
</dbReference>
<evidence type="ECO:0000256" key="2">
    <source>
        <dbReference type="ARBA" id="ARBA00022448"/>
    </source>
</evidence>
<dbReference type="InterPro" id="IPR036942">
    <property type="entry name" value="Beta-barrel_TonB_sf"/>
</dbReference>
<dbReference type="InterPro" id="IPR023997">
    <property type="entry name" value="TonB-dep_OMP_SusC/RagA_CS"/>
</dbReference>